<reference evidence="1 2" key="1">
    <citation type="submission" date="2017-01" db="EMBL/GenBank/DDBJ databases">
        <authorList>
            <person name="Mah S.A."/>
            <person name="Swanson W.J."/>
            <person name="Moy G.W."/>
            <person name="Vacquier V.D."/>
        </authorList>
    </citation>
    <scope>NUCLEOTIDE SEQUENCE [LARGE SCALE GENOMIC DNA]</scope>
    <source>
        <strain evidence="1 2">RU36E</strain>
    </source>
</reference>
<dbReference type="InterPro" id="IPR038086">
    <property type="entry name" value="DUF2789_sf"/>
</dbReference>
<dbReference type="EMBL" id="FTMP01000007">
    <property type="protein sequence ID" value="SIQ75609.1"/>
    <property type="molecule type" value="Genomic_DNA"/>
</dbReference>
<dbReference type="AlphaFoldDB" id="A0A1N6VCZ0"/>
<evidence type="ECO:0000313" key="2">
    <source>
        <dbReference type="Proteomes" id="UP000185841"/>
    </source>
</evidence>
<protein>
    <recommendedName>
        <fullName evidence="3">DUF2789 domain-containing protein</fullName>
    </recommendedName>
</protein>
<dbReference type="InterPro" id="IPR021250">
    <property type="entry name" value="DUF2789"/>
</dbReference>
<dbReference type="Proteomes" id="UP000185841">
    <property type="component" value="Unassembled WGS sequence"/>
</dbReference>
<accession>A0A1N6VCZ0</accession>
<dbReference type="Gene3D" id="1.10.10.1130">
    <property type="entry name" value="Uncharacterised protein PF10982, DUF2789"/>
    <property type="match status" value="1"/>
</dbReference>
<organism evidence="1 2">
    <name type="scientific">Aquipseudomonas alcaligenes</name>
    <name type="common">Pseudomonas alcaligenes</name>
    <dbReference type="NCBI Taxonomy" id="43263"/>
    <lineage>
        <taxon>Bacteria</taxon>
        <taxon>Pseudomonadati</taxon>
        <taxon>Pseudomonadota</taxon>
        <taxon>Gammaproteobacteria</taxon>
        <taxon>Pseudomonadales</taxon>
        <taxon>Pseudomonadaceae</taxon>
        <taxon>Aquipseudomonas</taxon>
    </lineage>
</organism>
<gene>
    <name evidence="1" type="ORF">SAMN05878282_107245</name>
</gene>
<sequence length="76" mass="8353">MDTSEHSLSGLFKQLGLANGKTEIEAFLREHRLAEGQALPKAPFWNKAQAQFLSEALAEDSDWAELADELAVLLSP</sequence>
<dbReference type="Pfam" id="PF10982">
    <property type="entry name" value="DUF2789"/>
    <property type="match status" value="1"/>
</dbReference>
<name>A0A1N6VCZ0_AQUAC</name>
<evidence type="ECO:0008006" key="3">
    <source>
        <dbReference type="Google" id="ProtNLM"/>
    </source>
</evidence>
<proteinExistence type="predicted"/>
<evidence type="ECO:0000313" key="1">
    <source>
        <dbReference type="EMBL" id="SIQ75609.1"/>
    </source>
</evidence>
<dbReference type="RefSeq" id="WP_076428023.1">
    <property type="nucleotide sequence ID" value="NZ_FTMP01000007.1"/>
</dbReference>